<organism evidence="5 6">
    <name type="scientific">Rubricella aquisinus</name>
    <dbReference type="NCBI Taxonomy" id="2028108"/>
    <lineage>
        <taxon>Bacteria</taxon>
        <taxon>Pseudomonadati</taxon>
        <taxon>Pseudomonadota</taxon>
        <taxon>Alphaproteobacteria</taxon>
        <taxon>Rhodobacterales</taxon>
        <taxon>Paracoccaceae</taxon>
        <taxon>Rubricella</taxon>
    </lineage>
</organism>
<dbReference type="Pfam" id="PF03480">
    <property type="entry name" value="DctP"/>
    <property type="match status" value="1"/>
</dbReference>
<dbReference type="AlphaFoldDB" id="A0A840WLQ7"/>
<evidence type="ECO:0000256" key="1">
    <source>
        <dbReference type="ARBA" id="ARBA00004418"/>
    </source>
</evidence>
<dbReference type="PANTHER" id="PTHR33376">
    <property type="match status" value="1"/>
</dbReference>
<dbReference type="InterPro" id="IPR018389">
    <property type="entry name" value="DctP_fam"/>
</dbReference>
<dbReference type="GO" id="GO:0055085">
    <property type="term" value="P:transmembrane transport"/>
    <property type="evidence" value="ECO:0007669"/>
    <property type="project" value="InterPro"/>
</dbReference>
<evidence type="ECO:0000256" key="3">
    <source>
        <dbReference type="ARBA" id="ARBA00022764"/>
    </source>
</evidence>
<evidence type="ECO:0000313" key="6">
    <source>
        <dbReference type="Proteomes" id="UP000553766"/>
    </source>
</evidence>
<comment type="subcellular location">
    <subcellularLocation>
        <location evidence="1">Periplasm</location>
    </subcellularLocation>
</comment>
<accession>A0A840WLQ7</accession>
<dbReference type="EMBL" id="JACIJS010000005">
    <property type="protein sequence ID" value="MBB5515989.1"/>
    <property type="molecule type" value="Genomic_DNA"/>
</dbReference>
<comment type="caution">
    <text evidence="5">The sequence shown here is derived from an EMBL/GenBank/DDBJ whole genome shotgun (WGS) entry which is preliminary data.</text>
</comment>
<protein>
    <submittedName>
        <fullName evidence="5">TRAP-type C4-dicarboxylate transport system substrate-binding protein</fullName>
    </submittedName>
</protein>
<dbReference type="InterPro" id="IPR038404">
    <property type="entry name" value="TRAP_DctP_sf"/>
</dbReference>
<proteinExistence type="predicted"/>
<name>A0A840WLQ7_9RHOB</name>
<dbReference type="NCBIfam" id="NF037995">
    <property type="entry name" value="TRAP_S1"/>
    <property type="match status" value="1"/>
</dbReference>
<dbReference type="PANTHER" id="PTHR33376:SF4">
    <property type="entry name" value="SIALIC ACID-BINDING PERIPLASMIC PROTEIN SIAP"/>
    <property type="match status" value="1"/>
</dbReference>
<keyword evidence="6" id="KW-1185">Reference proteome</keyword>
<dbReference type="Proteomes" id="UP000553766">
    <property type="component" value="Unassembled WGS sequence"/>
</dbReference>
<evidence type="ECO:0000313" key="5">
    <source>
        <dbReference type="EMBL" id="MBB5515989.1"/>
    </source>
</evidence>
<sequence length="338" mass="36914">MRLHFRSALCAAVIALATSSVSAAEWIMPTPYGAGNFQTQNAQAFADEVARETNGAVTITLHPAGSLYPHGDIPRAVMDGDAQIGEVLLSTLSSMHPAFGADSLPFVATTYSEASALWEEERGVLSRLMRERGLIPLYAVPWPPQGLYSLNEMTSGANLRGTSFRTYNAMLDQLAQSVGARPTQVEVKDIPDAFRDGRIDVMLTSATTGVITQAWDYLDVFYDIQAWLPKNIVFVNADAWNKLDRETQNIILRAARNAEERGWLSSMVDAVEAVKTLFDNGMVILTTDSEVMTDASGGQMRGVDPQLVEALRDAAQQIKADWIRSAGADGQIMLRQLN</sequence>
<keyword evidence="2 4" id="KW-0732">Signal</keyword>
<keyword evidence="3" id="KW-0574">Periplasm</keyword>
<evidence type="ECO:0000256" key="4">
    <source>
        <dbReference type="SAM" id="SignalP"/>
    </source>
</evidence>
<feature type="chain" id="PRO_5032983882" evidence="4">
    <location>
        <begin position="24"/>
        <end position="338"/>
    </location>
</feature>
<dbReference type="CDD" id="cd13602">
    <property type="entry name" value="PBP2_TRAP_BpDctp6_7"/>
    <property type="match status" value="1"/>
</dbReference>
<dbReference type="RefSeq" id="WP_184011161.1">
    <property type="nucleotide sequence ID" value="NZ_JACIJS010000005.1"/>
</dbReference>
<reference evidence="5 6" key="1">
    <citation type="submission" date="2020-08" db="EMBL/GenBank/DDBJ databases">
        <title>Genomic Encyclopedia of Type Strains, Phase IV (KMG-IV): sequencing the most valuable type-strain genomes for metagenomic binning, comparative biology and taxonomic classification.</title>
        <authorList>
            <person name="Goeker M."/>
        </authorList>
    </citation>
    <scope>NUCLEOTIDE SEQUENCE [LARGE SCALE GENOMIC DNA]</scope>
    <source>
        <strain evidence="5 6">DSM 103377</strain>
    </source>
</reference>
<feature type="signal peptide" evidence="4">
    <location>
        <begin position="1"/>
        <end position="23"/>
    </location>
</feature>
<gene>
    <name evidence="5" type="ORF">FHS89_002009</name>
</gene>
<dbReference type="Gene3D" id="3.40.190.170">
    <property type="entry name" value="Bacterial extracellular solute-binding protein, family 7"/>
    <property type="match status" value="1"/>
</dbReference>
<evidence type="ECO:0000256" key="2">
    <source>
        <dbReference type="ARBA" id="ARBA00022729"/>
    </source>
</evidence>
<dbReference type="GO" id="GO:0042597">
    <property type="term" value="C:periplasmic space"/>
    <property type="evidence" value="ECO:0007669"/>
    <property type="project" value="UniProtKB-SubCell"/>
</dbReference>